<dbReference type="PANTHER" id="PTHR28096:SF1">
    <property type="entry name" value="PROTEIN FAF1"/>
    <property type="match status" value="1"/>
</dbReference>
<dbReference type="GeneID" id="70236397"/>
<feature type="region of interest" description="Disordered" evidence="1">
    <location>
        <begin position="13"/>
        <end position="60"/>
    </location>
</feature>
<dbReference type="EMBL" id="JAEUBE010000295">
    <property type="protein sequence ID" value="KAH3666243.1"/>
    <property type="molecule type" value="Genomic_DNA"/>
</dbReference>
<dbReference type="PANTHER" id="PTHR28096">
    <property type="entry name" value="PROTEIN FAF1"/>
    <property type="match status" value="1"/>
</dbReference>
<dbReference type="OrthoDB" id="5556956at2759"/>
<dbReference type="GO" id="GO:0005730">
    <property type="term" value="C:nucleolus"/>
    <property type="evidence" value="ECO:0007669"/>
    <property type="project" value="TreeGrafter"/>
</dbReference>
<gene>
    <name evidence="2" type="ORF">OGAPHI_004432</name>
</gene>
<evidence type="ECO:0000313" key="3">
    <source>
        <dbReference type="Proteomes" id="UP000769157"/>
    </source>
</evidence>
<comment type="caution">
    <text evidence="2">The sequence shown here is derived from an EMBL/GenBank/DDBJ whole genome shotgun (WGS) entry which is preliminary data.</text>
</comment>
<dbReference type="RefSeq" id="XP_046061447.1">
    <property type="nucleotide sequence ID" value="XM_046205510.1"/>
</dbReference>
<sequence>MAPVVVKFEDKYAPSKVEQSKEHKKILKSGKPISLEELKRKKRAREQQELKDSKTKEDKDDIKNDIALDRLLNESHILAETRAKAYSGADLTLETLDHENPTGKARVKTLQNRLQKVSEVNGKDGQKLEKMPMNMRKGMVKAQLQRIEKYEREAKDAGIVLAKKKKGEFRQIGGRGTKSIDTRIGKGIKKDHRIRDRGLKINSIGKSTRNGLIISQKDVDRINGKRS</sequence>
<dbReference type="AlphaFoldDB" id="A0A9P8T4S5"/>
<proteinExistence type="predicted"/>
<evidence type="ECO:0000256" key="1">
    <source>
        <dbReference type="SAM" id="MobiDB-lite"/>
    </source>
</evidence>
<accession>A0A9P8T4S5</accession>
<evidence type="ECO:0000313" key="2">
    <source>
        <dbReference type="EMBL" id="KAH3666243.1"/>
    </source>
</evidence>
<feature type="compositionally biased region" description="Basic and acidic residues" evidence="1">
    <location>
        <begin position="34"/>
        <end position="60"/>
    </location>
</feature>
<dbReference type="GO" id="GO:0000462">
    <property type="term" value="P:maturation of SSU-rRNA from tricistronic rRNA transcript (SSU-rRNA, 5.8S rRNA, LSU-rRNA)"/>
    <property type="evidence" value="ECO:0007669"/>
    <property type="project" value="TreeGrafter"/>
</dbReference>
<dbReference type="Proteomes" id="UP000769157">
    <property type="component" value="Unassembled WGS sequence"/>
</dbReference>
<name>A0A9P8T4S5_9ASCO</name>
<organism evidence="2 3">
    <name type="scientific">Ogataea philodendri</name>
    <dbReference type="NCBI Taxonomy" id="1378263"/>
    <lineage>
        <taxon>Eukaryota</taxon>
        <taxon>Fungi</taxon>
        <taxon>Dikarya</taxon>
        <taxon>Ascomycota</taxon>
        <taxon>Saccharomycotina</taxon>
        <taxon>Pichiomycetes</taxon>
        <taxon>Pichiales</taxon>
        <taxon>Pichiaceae</taxon>
        <taxon>Ogataea</taxon>
    </lineage>
</organism>
<reference evidence="2" key="2">
    <citation type="submission" date="2021-01" db="EMBL/GenBank/DDBJ databases">
        <authorList>
            <person name="Schikora-Tamarit M.A."/>
        </authorList>
    </citation>
    <scope>NUCLEOTIDE SEQUENCE</scope>
    <source>
        <strain evidence="2">CBS6075</strain>
    </source>
</reference>
<protein>
    <submittedName>
        <fullName evidence="2">Uncharacterized protein</fullName>
    </submittedName>
</protein>
<reference evidence="2" key="1">
    <citation type="journal article" date="2021" name="Open Biol.">
        <title>Shared evolutionary footprints suggest mitochondrial oxidative damage underlies multiple complex I losses in fungi.</title>
        <authorList>
            <person name="Schikora-Tamarit M.A."/>
            <person name="Marcet-Houben M."/>
            <person name="Nosek J."/>
            <person name="Gabaldon T."/>
        </authorList>
    </citation>
    <scope>NUCLEOTIDE SEQUENCE</scope>
    <source>
        <strain evidence="2">CBS6075</strain>
    </source>
</reference>
<keyword evidence="3" id="KW-1185">Reference proteome</keyword>
<dbReference type="InterPro" id="IPR053030">
    <property type="entry name" value="Ribosomal_biogenesis_FAF1-like"/>
</dbReference>